<keyword evidence="2" id="KW-1185">Reference proteome</keyword>
<dbReference type="STRING" id="765911.Thivi_2371"/>
<dbReference type="EMBL" id="CP003154">
    <property type="protein sequence ID" value="AFL74316.1"/>
    <property type="molecule type" value="Genomic_DNA"/>
</dbReference>
<proteinExistence type="predicted"/>
<dbReference type="Proteomes" id="UP000006062">
    <property type="component" value="Chromosome"/>
</dbReference>
<evidence type="ECO:0000313" key="1">
    <source>
        <dbReference type="EMBL" id="AFL74316.1"/>
    </source>
</evidence>
<protein>
    <submittedName>
        <fullName evidence="1">Uncharacterized protein</fullName>
    </submittedName>
</protein>
<gene>
    <name evidence="1" type="ordered locus">Thivi_2371</name>
</gene>
<accession>I3YBE8</accession>
<organism evidence="1 2">
    <name type="scientific">Thiocystis violascens (strain ATCC 17096 / DSM 198 / 6111)</name>
    <name type="common">Chromatium violascens</name>
    <dbReference type="NCBI Taxonomy" id="765911"/>
    <lineage>
        <taxon>Bacteria</taxon>
        <taxon>Pseudomonadati</taxon>
        <taxon>Pseudomonadota</taxon>
        <taxon>Gammaproteobacteria</taxon>
        <taxon>Chromatiales</taxon>
        <taxon>Chromatiaceae</taxon>
        <taxon>Thiocystis</taxon>
    </lineage>
</organism>
<sequence>MNVVRVPEFVLISRVIAALERQGAVLRKREPSRRWHDRPGDFVILRRRTAGSVGQPGGASHEVYPGTLADLARELGAMGDGERCEWE</sequence>
<dbReference type="AlphaFoldDB" id="I3YBE8"/>
<evidence type="ECO:0000313" key="2">
    <source>
        <dbReference type="Proteomes" id="UP000006062"/>
    </source>
</evidence>
<dbReference type="RefSeq" id="WP_014778762.1">
    <property type="nucleotide sequence ID" value="NC_018012.1"/>
</dbReference>
<dbReference type="HOGENOM" id="CLU_2482339_0_0_6"/>
<reference evidence="1 2" key="1">
    <citation type="submission" date="2012-06" db="EMBL/GenBank/DDBJ databases">
        <title>Complete sequence of Thiocystis violascens DSM 198.</title>
        <authorList>
            <consortium name="US DOE Joint Genome Institute"/>
            <person name="Lucas S."/>
            <person name="Han J."/>
            <person name="Lapidus A."/>
            <person name="Cheng J.-F."/>
            <person name="Goodwin L."/>
            <person name="Pitluck S."/>
            <person name="Peters L."/>
            <person name="Ovchinnikova G."/>
            <person name="Teshima H."/>
            <person name="Detter J.C."/>
            <person name="Han C."/>
            <person name="Tapia R."/>
            <person name="Land M."/>
            <person name="Hauser L."/>
            <person name="Kyrpides N."/>
            <person name="Ivanova N."/>
            <person name="Pagani I."/>
            <person name="Vogl K."/>
            <person name="Liu Z."/>
            <person name="Frigaard N.-U."/>
            <person name="Bryant D."/>
            <person name="Woyke T."/>
        </authorList>
    </citation>
    <scope>NUCLEOTIDE SEQUENCE [LARGE SCALE GENOMIC DNA]</scope>
    <source>
        <strain evidence="2">ATCC 17096 / DSM 198 / 6111</strain>
    </source>
</reference>
<name>I3YBE8_THIV6</name>
<dbReference type="KEGG" id="tvi:Thivi_2371"/>